<dbReference type="PATRIC" id="fig|1679170.3.peg.1901"/>
<dbReference type="EMBL" id="LFZW01000001">
    <property type="protein sequence ID" value="KMY49623.1"/>
    <property type="molecule type" value="Genomic_DNA"/>
</dbReference>
<evidence type="ECO:0000313" key="3">
    <source>
        <dbReference type="Proteomes" id="UP000037146"/>
    </source>
</evidence>
<evidence type="ECO:0000313" key="2">
    <source>
        <dbReference type="EMBL" id="KMY49623.1"/>
    </source>
</evidence>
<keyword evidence="1" id="KW-0812">Transmembrane</keyword>
<organism evidence="2 3">
    <name type="scientific">Peribacillus loiseleuriae</name>
    <dbReference type="NCBI Taxonomy" id="1679170"/>
    <lineage>
        <taxon>Bacteria</taxon>
        <taxon>Bacillati</taxon>
        <taxon>Bacillota</taxon>
        <taxon>Bacilli</taxon>
        <taxon>Bacillales</taxon>
        <taxon>Bacillaceae</taxon>
        <taxon>Peribacillus</taxon>
    </lineage>
</organism>
<gene>
    <name evidence="2" type="ORF">AC625_08780</name>
</gene>
<keyword evidence="1" id="KW-0472">Membrane</keyword>
<evidence type="ECO:0000256" key="1">
    <source>
        <dbReference type="SAM" id="Phobius"/>
    </source>
</evidence>
<protein>
    <submittedName>
        <fullName evidence="2">Uncharacterized protein</fullName>
    </submittedName>
</protein>
<accession>A0A0K9GSK6</accession>
<feature type="transmembrane region" description="Helical" evidence="1">
    <location>
        <begin position="12"/>
        <end position="33"/>
    </location>
</feature>
<name>A0A0K9GSK6_9BACI</name>
<keyword evidence="3" id="KW-1185">Reference proteome</keyword>
<sequence>MLEKEGAEVESVVSFGYIVMICRTIAFVPLVPFTHNCRWKERLYMIRKCLLFLMLFTFLPGSVMANSQSGQYYPPTNSDYFQKKFSWQIYVSHGVKKITFIQYDMENKERGLIYYDDPPQNSFFWVDFTCRGNVRINFYNKKGKLIGSFTRGHGTSYLNNSACNYKDFVYGSDFDEKNRKYKSDKFKGPK</sequence>
<keyword evidence="1" id="KW-1133">Transmembrane helix</keyword>
<reference evidence="3" key="1">
    <citation type="submission" date="2015-07" db="EMBL/GenBank/DDBJ databases">
        <title>Genome sequencing project for genomic taxonomy and phylogenomics of Bacillus-like bacteria.</title>
        <authorList>
            <person name="Liu B."/>
            <person name="Wang J."/>
            <person name="Zhu Y."/>
            <person name="Liu G."/>
            <person name="Chen Q."/>
            <person name="Chen Z."/>
            <person name="Lan J."/>
            <person name="Che J."/>
            <person name="Ge C."/>
            <person name="Shi H."/>
            <person name="Pan Z."/>
            <person name="Liu X."/>
        </authorList>
    </citation>
    <scope>NUCLEOTIDE SEQUENCE [LARGE SCALE GENOMIC DNA]</scope>
    <source>
        <strain evidence="3">FJAT-27997</strain>
    </source>
</reference>
<comment type="caution">
    <text evidence="2">The sequence shown here is derived from an EMBL/GenBank/DDBJ whole genome shotgun (WGS) entry which is preliminary data.</text>
</comment>
<dbReference type="AlphaFoldDB" id="A0A0K9GSK6"/>
<feature type="transmembrane region" description="Helical" evidence="1">
    <location>
        <begin position="45"/>
        <end position="65"/>
    </location>
</feature>
<proteinExistence type="predicted"/>
<dbReference type="Proteomes" id="UP000037146">
    <property type="component" value="Unassembled WGS sequence"/>
</dbReference>